<keyword evidence="1" id="KW-1133">Transmembrane helix</keyword>
<evidence type="ECO:0000313" key="2">
    <source>
        <dbReference type="EMBL" id="EEV16226.1"/>
    </source>
</evidence>
<dbReference type="Proteomes" id="UP000005709">
    <property type="component" value="Unassembled WGS sequence"/>
</dbReference>
<sequence>MRAVNAVNLVNFALPIPLHKLGKILKFKGFFAMKFFISSLFLALSLLGCAGKNSLATDKTYVLSSELGDTKYALCGGNLYENGAILGPYETRGDARLAILGGSGANLDKNAKLIKLYFFERRYGVIYTASHKNGVCAEYNKGNFVDFQILFNIFQSKEWFNYSGGISPGGERLKELSSARMAKFNGAKLGAADEKARREYQKARREAILYFQLNANDMRELIFKKLCE</sequence>
<proteinExistence type="predicted"/>
<dbReference type="STRING" id="824.CGRAC_1404"/>
<evidence type="ECO:0000313" key="3">
    <source>
        <dbReference type="Proteomes" id="UP000005709"/>
    </source>
</evidence>
<keyword evidence="3" id="KW-1185">Reference proteome</keyword>
<dbReference type="EMBL" id="ACYG01000032">
    <property type="protein sequence ID" value="EEV16226.1"/>
    <property type="molecule type" value="Genomic_DNA"/>
</dbReference>
<organism evidence="2 3">
    <name type="scientific">Campylobacter gracilis RM3268</name>
    <dbReference type="NCBI Taxonomy" id="553220"/>
    <lineage>
        <taxon>Bacteria</taxon>
        <taxon>Pseudomonadati</taxon>
        <taxon>Campylobacterota</taxon>
        <taxon>Epsilonproteobacteria</taxon>
        <taxon>Campylobacterales</taxon>
        <taxon>Campylobacteraceae</taxon>
        <taxon>Campylobacter</taxon>
    </lineage>
</organism>
<name>C8PLB4_9BACT</name>
<protein>
    <submittedName>
        <fullName evidence="2">Uncharacterized protein</fullName>
    </submittedName>
</protein>
<keyword evidence="1" id="KW-0472">Membrane</keyword>
<reference evidence="2 3" key="1">
    <citation type="submission" date="2009-07" db="EMBL/GenBank/DDBJ databases">
        <authorList>
            <person name="Madupu R."/>
            <person name="Sebastian Y."/>
            <person name="Durkin A.S."/>
            <person name="Torralba M."/>
            <person name="Methe B."/>
            <person name="Sutton G.G."/>
            <person name="Strausberg R.L."/>
            <person name="Nelson K.E."/>
        </authorList>
    </citation>
    <scope>NUCLEOTIDE SEQUENCE [LARGE SCALE GENOMIC DNA]</scope>
    <source>
        <strain evidence="2 3">RM3268</strain>
    </source>
</reference>
<gene>
    <name evidence="2" type="ORF">CAMGR0001_1923</name>
</gene>
<evidence type="ECO:0000256" key="1">
    <source>
        <dbReference type="SAM" id="Phobius"/>
    </source>
</evidence>
<keyword evidence="1" id="KW-0812">Transmembrane</keyword>
<accession>C8PLB4</accession>
<dbReference type="AlphaFoldDB" id="C8PLB4"/>
<feature type="transmembrane region" description="Helical" evidence="1">
    <location>
        <begin position="29"/>
        <end position="48"/>
    </location>
</feature>
<comment type="caution">
    <text evidence="2">The sequence shown here is derived from an EMBL/GenBank/DDBJ whole genome shotgun (WGS) entry which is preliminary data.</text>
</comment>